<dbReference type="Proteomes" id="UP000199345">
    <property type="component" value="Unassembled WGS sequence"/>
</dbReference>
<dbReference type="Gene3D" id="3.40.50.1010">
    <property type="entry name" value="5'-nuclease"/>
    <property type="match status" value="1"/>
</dbReference>
<reference evidence="2" key="1">
    <citation type="submission" date="2016-10" db="EMBL/GenBank/DDBJ databases">
        <authorList>
            <person name="Varghese N."/>
            <person name="Submissions S."/>
        </authorList>
    </citation>
    <scope>NUCLEOTIDE SEQUENCE [LARGE SCALE GENOMIC DNA]</scope>
    <source>
        <strain evidence="2">Nm71</strain>
    </source>
</reference>
<gene>
    <name evidence="1" type="ORF">SAMN05216326_11313</name>
</gene>
<dbReference type="RefSeq" id="WP_256207486.1">
    <property type="nucleotide sequence ID" value="NZ_FOIA01000013.1"/>
</dbReference>
<protein>
    <recommendedName>
        <fullName evidence="3">PIN domain-containing protein</fullName>
    </recommendedName>
</protein>
<dbReference type="InterPro" id="IPR029060">
    <property type="entry name" value="PIN-like_dom_sf"/>
</dbReference>
<accession>A0A1I0C3R2</accession>
<keyword evidence="2" id="KW-1185">Reference proteome</keyword>
<evidence type="ECO:0008006" key="3">
    <source>
        <dbReference type="Google" id="ProtNLM"/>
    </source>
</evidence>
<dbReference type="AlphaFoldDB" id="A0A1I0C3R2"/>
<dbReference type="EMBL" id="FOIA01000013">
    <property type="protein sequence ID" value="SET14097.1"/>
    <property type="molecule type" value="Genomic_DNA"/>
</dbReference>
<organism evidence="1 2">
    <name type="scientific">Nitrosomonas marina</name>
    <dbReference type="NCBI Taxonomy" id="917"/>
    <lineage>
        <taxon>Bacteria</taxon>
        <taxon>Pseudomonadati</taxon>
        <taxon>Pseudomonadota</taxon>
        <taxon>Betaproteobacteria</taxon>
        <taxon>Nitrosomonadales</taxon>
        <taxon>Nitrosomonadaceae</taxon>
        <taxon>Nitrosomonas</taxon>
    </lineage>
</organism>
<name>A0A1I0C3R2_9PROT</name>
<evidence type="ECO:0000313" key="1">
    <source>
        <dbReference type="EMBL" id="SET14097.1"/>
    </source>
</evidence>
<sequence length="83" mass="9323">MIFVDSRDWIDYFNDKDTPETQKLDARLGAFPICVGDIVLTEVLQSFKNDRDFSTTRDLLIALTIVNVLDTSIAIKAQSTSVP</sequence>
<dbReference type="SUPFAM" id="SSF88723">
    <property type="entry name" value="PIN domain-like"/>
    <property type="match status" value="1"/>
</dbReference>
<proteinExistence type="predicted"/>
<evidence type="ECO:0000313" key="2">
    <source>
        <dbReference type="Proteomes" id="UP000199345"/>
    </source>
</evidence>